<sequence length="58" mass="6317">MHAVDVGSLSLQLLSPFGKIFLTLVPLCFLDPQSKLSLVQTFSSWAFKNDSSGDVLFA</sequence>
<name>A0A0A9GAH3_ARUDO</name>
<accession>A0A0A9GAH3</accession>
<evidence type="ECO:0000313" key="1">
    <source>
        <dbReference type="EMBL" id="JAE21487.1"/>
    </source>
</evidence>
<protein>
    <submittedName>
        <fullName evidence="1">Uncharacterized protein</fullName>
    </submittedName>
</protein>
<proteinExistence type="predicted"/>
<organism evidence="1">
    <name type="scientific">Arundo donax</name>
    <name type="common">Giant reed</name>
    <name type="synonym">Donax arundinaceus</name>
    <dbReference type="NCBI Taxonomy" id="35708"/>
    <lineage>
        <taxon>Eukaryota</taxon>
        <taxon>Viridiplantae</taxon>
        <taxon>Streptophyta</taxon>
        <taxon>Embryophyta</taxon>
        <taxon>Tracheophyta</taxon>
        <taxon>Spermatophyta</taxon>
        <taxon>Magnoliopsida</taxon>
        <taxon>Liliopsida</taxon>
        <taxon>Poales</taxon>
        <taxon>Poaceae</taxon>
        <taxon>PACMAD clade</taxon>
        <taxon>Arundinoideae</taxon>
        <taxon>Arundineae</taxon>
        <taxon>Arundo</taxon>
    </lineage>
</organism>
<reference evidence="1" key="2">
    <citation type="journal article" date="2015" name="Data Brief">
        <title>Shoot transcriptome of the giant reed, Arundo donax.</title>
        <authorList>
            <person name="Barrero R.A."/>
            <person name="Guerrero F.D."/>
            <person name="Moolhuijzen P."/>
            <person name="Goolsby J.A."/>
            <person name="Tidwell J."/>
            <person name="Bellgard S.E."/>
            <person name="Bellgard M.I."/>
        </authorList>
    </citation>
    <scope>NUCLEOTIDE SEQUENCE</scope>
    <source>
        <tissue evidence="1">Shoot tissue taken approximately 20 cm above the soil surface</tissue>
    </source>
</reference>
<dbReference type="EMBL" id="GBRH01176409">
    <property type="protein sequence ID" value="JAE21487.1"/>
    <property type="molecule type" value="Transcribed_RNA"/>
</dbReference>
<dbReference type="AlphaFoldDB" id="A0A0A9GAH3"/>
<reference evidence="1" key="1">
    <citation type="submission" date="2014-09" db="EMBL/GenBank/DDBJ databases">
        <authorList>
            <person name="Magalhaes I.L.F."/>
            <person name="Oliveira U."/>
            <person name="Santos F.R."/>
            <person name="Vidigal T.H.D.A."/>
            <person name="Brescovit A.D."/>
            <person name="Santos A.J."/>
        </authorList>
    </citation>
    <scope>NUCLEOTIDE SEQUENCE</scope>
    <source>
        <tissue evidence="1">Shoot tissue taken approximately 20 cm above the soil surface</tissue>
    </source>
</reference>